<gene>
    <name evidence="5" type="ORF">GCM10007071_18720</name>
</gene>
<dbReference type="RefSeq" id="WP_189575736.1">
    <property type="nucleotide sequence ID" value="NZ_BMXV01000004.1"/>
</dbReference>
<dbReference type="Gene3D" id="1.25.40.590">
    <property type="entry name" value="Type IV / VI secretion system, DotU"/>
    <property type="match status" value="1"/>
</dbReference>
<dbReference type="Pfam" id="PF00691">
    <property type="entry name" value="OmpA"/>
    <property type="match status" value="1"/>
</dbReference>
<keyword evidence="3" id="KW-1133">Transmembrane helix</keyword>
<keyword evidence="5" id="KW-0282">Flagellum</keyword>
<keyword evidence="3" id="KW-0812">Transmembrane</keyword>
<evidence type="ECO:0000256" key="2">
    <source>
        <dbReference type="SAM" id="MobiDB-lite"/>
    </source>
</evidence>
<dbReference type="PANTHER" id="PTHR38033:SF1">
    <property type="entry name" value="DOTU FAMILY TYPE IV_VI SECRETION SYSTEM PROTEIN"/>
    <property type="match status" value="1"/>
</dbReference>
<protein>
    <submittedName>
        <fullName evidence="5">Flagellar motor protein</fullName>
    </submittedName>
</protein>
<keyword evidence="6" id="KW-1185">Reference proteome</keyword>
<proteinExistence type="predicted"/>
<feature type="compositionally biased region" description="Basic and acidic residues" evidence="2">
    <location>
        <begin position="16"/>
        <end position="30"/>
    </location>
</feature>
<evidence type="ECO:0000256" key="1">
    <source>
        <dbReference type="PROSITE-ProRule" id="PRU00473"/>
    </source>
</evidence>
<dbReference type="InterPro" id="IPR017733">
    <property type="entry name" value="OmpA-like_dom_proteobacteria"/>
</dbReference>
<organism evidence="5 6">
    <name type="scientific">Marinobacter zhanjiangensis</name>
    <dbReference type="NCBI Taxonomy" id="578215"/>
    <lineage>
        <taxon>Bacteria</taxon>
        <taxon>Pseudomonadati</taxon>
        <taxon>Pseudomonadota</taxon>
        <taxon>Gammaproteobacteria</taxon>
        <taxon>Pseudomonadales</taxon>
        <taxon>Marinobacteraceae</taxon>
        <taxon>Marinobacter</taxon>
    </lineage>
</organism>
<dbReference type="CDD" id="cd07185">
    <property type="entry name" value="OmpA_C-like"/>
    <property type="match status" value="1"/>
</dbReference>
<keyword evidence="5" id="KW-0969">Cilium</keyword>
<dbReference type="InterPro" id="IPR036737">
    <property type="entry name" value="OmpA-like_sf"/>
</dbReference>
<keyword evidence="1 3" id="KW-0472">Membrane</keyword>
<evidence type="ECO:0000313" key="6">
    <source>
        <dbReference type="Proteomes" id="UP000601597"/>
    </source>
</evidence>
<evidence type="ECO:0000259" key="4">
    <source>
        <dbReference type="PROSITE" id="PS51123"/>
    </source>
</evidence>
<dbReference type="InterPro" id="IPR017732">
    <property type="entry name" value="T4/T6SS_DotU"/>
</dbReference>
<dbReference type="PANTHER" id="PTHR38033">
    <property type="entry name" value="MEMBRANE PROTEIN-RELATED"/>
    <property type="match status" value="1"/>
</dbReference>
<evidence type="ECO:0000313" key="5">
    <source>
        <dbReference type="EMBL" id="GGY71967.1"/>
    </source>
</evidence>
<dbReference type="PROSITE" id="PS51123">
    <property type="entry name" value="OMPA_2"/>
    <property type="match status" value="1"/>
</dbReference>
<sequence length="436" mass="48129">MNDSTVIKPRPGARQVDPRPDRPSADDDRTQLSSPAGGSSDRGLPTDSTGRFRLPSTRLGPVCDEASRLLSVANRLSRAESVEDMTHLRRQCMDLVREYRAALKAAEQSPETVDVASYCVCALLDEIVLNSSWGQNGQWAAASLLSEFHSQTWSGTHFFELVDKARRTSNVPLMMLQYLCLSLGFKGRYRVEERGEEQLDILRDCLYHEICADQGRFSTPFDRSWEDRVTPGSGLSHGIPLWVGAAVCAVVLLLGYLWSTHMLNSFAEPVLADLNSIGVPERPAREGPGNPDDLRYLKQMLQTEIDKGLVELDGEGPDTRLRIGNEALFDSGGVDVSADMVPVISKIARALESTSGSILVTGHTDNRPIATTQYPSNWHLSLARATSVSDMLGRNGNLKGRLWPEGRGEAEPLFENDTAENRARNRRVEILLVPET</sequence>
<evidence type="ECO:0000256" key="3">
    <source>
        <dbReference type="SAM" id="Phobius"/>
    </source>
</evidence>
<reference evidence="6" key="1">
    <citation type="journal article" date="2019" name="Int. J. Syst. Evol. Microbiol.">
        <title>The Global Catalogue of Microorganisms (GCM) 10K type strain sequencing project: providing services to taxonomists for standard genome sequencing and annotation.</title>
        <authorList>
            <consortium name="The Broad Institute Genomics Platform"/>
            <consortium name="The Broad Institute Genome Sequencing Center for Infectious Disease"/>
            <person name="Wu L."/>
            <person name="Ma J."/>
        </authorList>
    </citation>
    <scope>NUCLEOTIDE SEQUENCE [LARGE SCALE GENOMIC DNA]</scope>
    <source>
        <strain evidence="6">KCTC 22280</strain>
    </source>
</reference>
<feature type="transmembrane region" description="Helical" evidence="3">
    <location>
        <begin position="239"/>
        <end position="258"/>
    </location>
</feature>
<dbReference type="NCBIfam" id="TIGR03350">
    <property type="entry name" value="type_VI_ompA"/>
    <property type="match status" value="1"/>
</dbReference>
<dbReference type="Proteomes" id="UP000601597">
    <property type="component" value="Unassembled WGS sequence"/>
</dbReference>
<dbReference type="EMBL" id="BMXV01000004">
    <property type="protein sequence ID" value="GGY71967.1"/>
    <property type="molecule type" value="Genomic_DNA"/>
</dbReference>
<feature type="region of interest" description="Disordered" evidence="2">
    <location>
        <begin position="1"/>
        <end position="57"/>
    </location>
</feature>
<dbReference type="NCBIfam" id="NF038228">
    <property type="entry name" value="IcmH_DotU_IVB"/>
    <property type="match status" value="1"/>
</dbReference>
<comment type="caution">
    <text evidence="5">The sequence shown here is derived from an EMBL/GenBank/DDBJ whole genome shotgun (WGS) entry which is preliminary data.</text>
</comment>
<dbReference type="Gene3D" id="3.30.1330.60">
    <property type="entry name" value="OmpA-like domain"/>
    <property type="match status" value="1"/>
</dbReference>
<feature type="domain" description="OmpA-like" evidence="4">
    <location>
        <begin position="316"/>
        <end position="436"/>
    </location>
</feature>
<dbReference type="InterPro" id="IPR006665">
    <property type="entry name" value="OmpA-like"/>
</dbReference>
<dbReference type="NCBIfam" id="TIGR03349">
    <property type="entry name" value="IV_VI_DotU"/>
    <property type="match status" value="1"/>
</dbReference>
<keyword evidence="5" id="KW-0966">Cell projection</keyword>
<dbReference type="Pfam" id="PF09850">
    <property type="entry name" value="DotU"/>
    <property type="match status" value="1"/>
</dbReference>
<dbReference type="InterPro" id="IPR038522">
    <property type="entry name" value="T4/T6SS_DotU_sf"/>
</dbReference>
<name>A0ABQ3B2V9_9GAMM</name>
<dbReference type="SUPFAM" id="SSF103088">
    <property type="entry name" value="OmpA-like"/>
    <property type="match status" value="1"/>
</dbReference>
<accession>A0ABQ3B2V9</accession>